<proteinExistence type="inferred from homology"/>
<keyword evidence="3" id="KW-0378">Hydrolase</keyword>
<reference evidence="3 4" key="1">
    <citation type="journal article" date="2015" name="Genome Biol. Evol.">
        <title>Phylogenomic analyses indicate that early fungi evolved digesting cell walls of algal ancestors of land plants.</title>
        <authorList>
            <person name="Chang Y."/>
            <person name="Wang S."/>
            <person name="Sekimoto S."/>
            <person name="Aerts A.L."/>
            <person name="Choi C."/>
            <person name="Clum A."/>
            <person name="LaButti K.M."/>
            <person name="Lindquist E.A."/>
            <person name="Yee Ngan C."/>
            <person name="Ohm R.A."/>
            <person name="Salamov A.A."/>
            <person name="Grigoriev I.V."/>
            <person name="Spatafora J.W."/>
            <person name="Berbee M.L."/>
        </authorList>
    </citation>
    <scope>NUCLEOTIDE SEQUENCE [LARGE SCALE GENOMIC DNA]</scope>
    <source>
        <strain evidence="3 4">NRRL 28638</strain>
    </source>
</reference>
<dbReference type="SUPFAM" id="SSF69304">
    <property type="entry name" value="Tricorn protease N-terminal domain"/>
    <property type="match status" value="1"/>
</dbReference>
<dbReference type="Gene3D" id="1.20.58.520">
    <property type="entry name" value="Amidohydrolase"/>
    <property type="match status" value="1"/>
</dbReference>
<dbReference type="InterPro" id="IPR011042">
    <property type="entry name" value="6-blade_b-propeller_TolB-like"/>
</dbReference>
<dbReference type="PANTHER" id="PTHR36842">
    <property type="entry name" value="PROTEIN TOLB HOMOLOG"/>
    <property type="match status" value="1"/>
</dbReference>
<accession>A0A137PF82</accession>
<dbReference type="InterPro" id="IPR011659">
    <property type="entry name" value="WD40"/>
</dbReference>
<dbReference type="Gene3D" id="2.30.40.10">
    <property type="entry name" value="Urease, subunit C, domain 1"/>
    <property type="match status" value="1"/>
</dbReference>
<organism evidence="3 4">
    <name type="scientific">Conidiobolus coronatus (strain ATCC 28846 / CBS 209.66 / NRRL 28638)</name>
    <name type="common">Delacroixia coronata</name>
    <dbReference type="NCBI Taxonomy" id="796925"/>
    <lineage>
        <taxon>Eukaryota</taxon>
        <taxon>Fungi</taxon>
        <taxon>Fungi incertae sedis</taxon>
        <taxon>Zoopagomycota</taxon>
        <taxon>Entomophthoromycotina</taxon>
        <taxon>Entomophthoromycetes</taxon>
        <taxon>Entomophthorales</taxon>
        <taxon>Ancylistaceae</taxon>
        <taxon>Conidiobolus</taxon>
    </lineage>
</organism>
<evidence type="ECO:0000313" key="4">
    <source>
        <dbReference type="Proteomes" id="UP000070444"/>
    </source>
</evidence>
<evidence type="ECO:0000313" key="3">
    <source>
        <dbReference type="EMBL" id="KXN73658.1"/>
    </source>
</evidence>
<keyword evidence="3" id="KW-0645">Protease</keyword>
<dbReference type="GO" id="GO:0006508">
    <property type="term" value="P:proteolysis"/>
    <property type="evidence" value="ECO:0007669"/>
    <property type="project" value="UniProtKB-KW"/>
</dbReference>
<evidence type="ECO:0000256" key="1">
    <source>
        <dbReference type="ARBA" id="ARBA00009820"/>
    </source>
</evidence>
<dbReference type="InterPro" id="IPR006680">
    <property type="entry name" value="Amidohydro-rel"/>
</dbReference>
<sequence length="1078" mass="120289">MWPLRPLTKDWDIGKSLNRTLETVLDEGTWMNLDVSPDGKEIVFDLLGEIYALPIEGGDAKLIKGGPSFDIQPRYSPDGRSILYTSDQSGIDNIWIMDRNGKSNRQVSGEGYRSVSNGQWSPNGKEIVAVKWYTTDRSIPAGTIQRYSLNGSGIMSPELIVDVKSDEVGPEEPVYSSNSYSDIIYYSVNDVDKEYWSYSKDPHPGIYSIYSYNITSQEEPVKIAGDAGGAGRPIPSRSGNKLAFIRKNEFNWALIVQDLESGDETIIWNGLSRDNQESFAPNGVYPKFSWLPDDSAIIIWAKGKINRVPLDSSPVTIIPFRAKVKLNIAPTVKNEFKLIEASNSDTFDSKAIKYYDVNSKGDKVAYIVNGQTYVMNLKTGGFTKLNLPNDGDNRYSPSFHPTNDNIIIQSRWNDVDMSFIEIIDIRNSRVLSSLNLPKGKYNYPSISHDGKRLVFTKTIGDEICGVLFSTKKLGVWIGNLDNNFQIVKGSAKLLIPDEVYGAKFIFDDKKLRIGGATDPYLFDIDSKEISTLGFVQSNAGDVVLSSDGKMIAFPQYRQVYIAPTNENTTYWSKPGNSTDGLIRLSKDGGQTTLIGGSRGEYAYYLMANILFEAHIPTVRSKCENVAKMDLYFGYECVQPLLKSYNLSVKVPISRPPLEKILVLDNASILTMKAGNENEDFIKSGRLVIKGNKILSVGDSSSVIIPESATVLNMNGGIIMPGFMDEHAHWEGFDYPVRSHWQHQLSLSFGVTSMHNPSYDTLQGFAEQELVRSGRLLAPRIFTTGTILYGAADSERVEVNNYEDAKSILRLLKAYGAFSAKSYNQPSRYTRQMILEAARELGMLVVPEGGMHFTWNTNQIIDGHTTIEHALPVGTLYEDLRILFEKSGTATTPTLVVSMGGVMGENYEYQTSNVWENSKLRQRHPLRELEAVSFRRTMTDLREQIFLEVSQNLANLTRRGVLVNPGAHGERQGLGYVWELWMMSMGGMTNYEVLRAATRNVAKTLGLSELGALEAGKLADYVVFPPNKSPLEDLKYLTDIAYVSANGFLLNATSLDQIWPEQKKALPLPKLNNDYIDRG</sequence>
<keyword evidence="4" id="KW-1185">Reference proteome</keyword>
<name>A0A137PF82_CONC2</name>
<dbReference type="Gene3D" id="3.40.50.10910">
    <property type="entry name" value="Amidohydrolase"/>
    <property type="match status" value="1"/>
</dbReference>
<dbReference type="SUPFAM" id="SSF51556">
    <property type="entry name" value="Metallo-dependent hydrolases"/>
    <property type="match status" value="1"/>
</dbReference>
<dbReference type="GO" id="GO:0008233">
    <property type="term" value="F:peptidase activity"/>
    <property type="evidence" value="ECO:0007669"/>
    <property type="project" value="UniProtKB-KW"/>
</dbReference>
<dbReference type="Gene3D" id="3.30.110.90">
    <property type="entry name" value="Amidohydrolase"/>
    <property type="match status" value="1"/>
</dbReference>
<evidence type="ECO:0000259" key="2">
    <source>
        <dbReference type="Pfam" id="PF01979"/>
    </source>
</evidence>
<dbReference type="OrthoDB" id="194468at2759"/>
<dbReference type="EMBL" id="KQ964433">
    <property type="protein sequence ID" value="KXN73658.1"/>
    <property type="molecule type" value="Genomic_DNA"/>
</dbReference>
<feature type="domain" description="Amidohydrolase-related" evidence="2">
    <location>
        <begin position="983"/>
        <end position="1042"/>
    </location>
</feature>
<dbReference type="GO" id="GO:0016810">
    <property type="term" value="F:hydrolase activity, acting on carbon-nitrogen (but not peptide) bonds"/>
    <property type="evidence" value="ECO:0007669"/>
    <property type="project" value="InterPro"/>
</dbReference>
<dbReference type="STRING" id="796925.A0A137PF82"/>
<dbReference type="SUPFAM" id="SSF51338">
    <property type="entry name" value="Composite domain of metallo-dependent hydrolases"/>
    <property type="match status" value="1"/>
</dbReference>
<dbReference type="SUPFAM" id="SSF82171">
    <property type="entry name" value="DPP6 N-terminal domain-like"/>
    <property type="match status" value="1"/>
</dbReference>
<protein>
    <submittedName>
        <fullName evidence="3">Tricorn protease N-terminal domain-containing protein</fullName>
    </submittedName>
</protein>
<dbReference type="Pfam" id="PF01979">
    <property type="entry name" value="Amidohydro_1"/>
    <property type="match status" value="1"/>
</dbReference>
<dbReference type="PANTHER" id="PTHR36842:SF1">
    <property type="entry name" value="PROTEIN TOLB"/>
    <property type="match status" value="1"/>
</dbReference>
<gene>
    <name evidence="3" type="ORF">CONCODRAFT_35515</name>
</gene>
<comment type="similarity">
    <text evidence="1">Belongs to the TolB family.</text>
</comment>
<dbReference type="Gene3D" id="2.120.10.30">
    <property type="entry name" value="TolB, C-terminal domain"/>
    <property type="match status" value="3"/>
</dbReference>
<dbReference type="AlphaFoldDB" id="A0A137PF82"/>
<dbReference type="InterPro" id="IPR011059">
    <property type="entry name" value="Metal-dep_hydrolase_composite"/>
</dbReference>
<dbReference type="InterPro" id="IPR032466">
    <property type="entry name" value="Metal_Hydrolase"/>
</dbReference>
<dbReference type="Pfam" id="PF07676">
    <property type="entry name" value="PD40"/>
    <property type="match status" value="1"/>
</dbReference>
<dbReference type="OMA" id="YHEEMAF"/>
<dbReference type="Proteomes" id="UP000070444">
    <property type="component" value="Unassembled WGS sequence"/>
</dbReference>